<dbReference type="GO" id="GO:0005509">
    <property type="term" value="F:calcium ion binding"/>
    <property type="evidence" value="ECO:0007669"/>
    <property type="project" value="InterPro"/>
</dbReference>
<dbReference type="SUPFAM" id="SSF103647">
    <property type="entry name" value="TSP type-3 repeat"/>
    <property type="match status" value="1"/>
</dbReference>
<dbReference type="InterPro" id="IPR028974">
    <property type="entry name" value="TSP_type-3_rpt"/>
</dbReference>
<sequence>MNGHSLPTRNGKAASGPMPLYPSDMHAPPFTAVVMAMGLACTPGTSSGIMADAGTLGPAARIHAPESAPTSPFKTSIVVPNREAPYDLEALNKLDTDGDGVPDGDDNCPNTVNVDQADKDKDGFGDVCEPQPIGVDTATTLSVSQSPARVGQPLTITLNVRNVGTATARFVVATLTTGVEFSFGSLAASQGKCSHDEWGNLRCQLGDLSVGASATVTVVCTPRSTGSPKLEALAITDVLDRDANSGNDTPILRLTILP</sequence>
<dbReference type="InterPro" id="IPR003367">
    <property type="entry name" value="Thrombospondin_3-like_rpt"/>
</dbReference>
<dbReference type="Pfam" id="PF01345">
    <property type="entry name" value="DUF11"/>
    <property type="match status" value="1"/>
</dbReference>
<dbReference type="GO" id="GO:0007155">
    <property type="term" value="P:cell adhesion"/>
    <property type="evidence" value="ECO:0007669"/>
    <property type="project" value="InterPro"/>
</dbReference>
<evidence type="ECO:0000313" key="4">
    <source>
        <dbReference type="EMBL" id="NOK11517.1"/>
    </source>
</evidence>
<evidence type="ECO:0000259" key="3">
    <source>
        <dbReference type="Pfam" id="PF01345"/>
    </source>
</evidence>
<accession>A0A7Y4NEN8</accession>
<dbReference type="Gene3D" id="2.60.40.10">
    <property type="entry name" value="Immunoglobulins"/>
    <property type="match status" value="1"/>
</dbReference>
<dbReference type="Proteomes" id="UP000528460">
    <property type="component" value="Unassembled WGS sequence"/>
</dbReference>
<dbReference type="AlphaFoldDB" id="A0A7Y4NEN8"/>
<organism evidence="4 5">
    <name type="scientific">Corallococcus exercitus</name>
    <dbReference type="NCBI Taxonomy" id="2316736"/>
    <lineage>
        <taxon>Bacteria</taxon>
        <taxon>Pseudomonadati</taxon>
        <taxon>Myxococcota</taxon>
        <taxon>Myxococcia</taxon>
        <taxon>Myxococcales</taxon>
        <taxon>Cystobacterineae</taxon>
        <taxon>Myxococcaceae</taxon>
        <taxon>Corallococcus</taxon>
    </lineage>
</organism>
<proteinExistence type="predicted"/>
<reference evidence="4 5" key="1">
    <citation type="submission" date="2020-05" db="EMBL/GenBank/DDBJ databases">
        <authorList>
            <person name="Whitworth D."/>
        </authorList>
    </citation>
    <scope>NUCLEOTIDE SEQUENCE [LARGE SCALE GENOMIC DNA]</scope>
    <source>
        <strain evidence="4 5">CA046A</strain>
    </source>
</reference>
<dbReference type="Gene3D" id="4.10.1080.10">
    <property type="entry name" value="TSP type-3 repeat"/>
    <property type="match status" value="1"/>
</dbReference>
<gene>
    <name evidence="4" type="ORF">HNS30_20960</name>
</gene>
<evidence type="ECO:0000313" key="5">
    <source>
        <dbReference type="Proteomes" id="UP000528460"/>
    </source>
</evidence>
<evidence type="ECO:0000256" key="2">
    <source>
        <dbReference type="SAM" id="MobiDB-lite"/>
    </source>
</evidence>
<dbReference type="InterPro" id="IPR001434">
    <property type="entry name" value="OmcB-like_DUF11"/>
</dbReference>
<name>A0A7Y4NEN8_9BACT</name>
<feature type="domain" description="DUF11" evidence="3">
    <location>
        <begin position="140"/>
        <end position="249"/>
    </location>
</feature>
<comment type="caution">
    <text evidence="4">The sequence shown here is derived from an EMBL/GenBank/DDBJ whole genome shotgun (WGS) entry which is preliminary data.</text>
</comment>
<dbReference type="InterPro" id="IPR013783">
    <property type="entry name" value="Ig-like_fold"/>
</dbReference>
<feature type="region of interest" description="Disordered" evidence="2">
    <location>
        <begin position="1"/>
        <end position="20"/>
    </location>
</feature>
<evidence type="ECO:0000256" key="1">
    <source>
        <dbReference type="ARBA" id="ARBA00022729"/>
    </source>
</evidence>
<dbReference type="EMBL" id="JABFJW010000164">
    <property type="protein sequence ID" value="NOK11517.1"/>
    <property type="molecule type" value="Genomic_DNA"/>
</dbReference>
<dbReference type="Pfam" id="PF02412">
    <property type="entry name" value="TSP_3"/>
    <property type="match status" value="1"/>
</dbReference>
<protein>
    <submittedName>
        <fullName evidence="4">DUF11 domain-containing protein</fullName>
    </submittedName>
</protein>
<keyword evidence="1" id="KW-0732">Signal</keyword>